<keyword evidence="1" id="KW-0472">Membrane</keyword>
<keyword evidence="1" id="KW-1133">Transmembrane helix</keyword>
<keyword evidence="1" id="KW-0812">Transmembrane</keyword>
<name>A0A256GKE7_9HYPH</name>
<sequence>MNRTLIGVVFASGNTGVAFIGIAGTTRTGLRFATHQIRPKLLCKPLFAPVRLIFLLVVGVIFAHEGCLLRQNAREKRLLWRLTGDFHIM</sequence>
<evidence type="ECO:0000313" key="2">
    <source>
        <dbReference type="EMBL" id="OYR27468.1"/>
    </source>
</evidence>
<dbReference type="EMBL" id="NNRM01000017">
    <property type="protein sequence ID" value="OYR27468.1"/>
    <property type="molecule type" value="Genomic_DNA"/>
</dbReference>
<comment type="caution">
    <text evidence="2">The sequence shown here is derived from an EMBL/GenBank/DDBJ whole genome shotgun (WGS) entry which is preliminary data.</text>
</comment>
<reference evidence="2 3" key="1">
    <citation type="submission" date="2017-07" db="EMBL/GenBank/DDBJ databases">
        <title>Phylogenetic study on the rhizospheric bacterium Ochrobactrum sp. A44.</title>
        <authorList>
            <person name="Krzyzanowska D.M."/>
            <person name="Ossowicki A."/>
            <person name="Rajewska M."/>
            <person name="Maciag T."/>
            <person name="Kaczynski Z."/>
            <person name="Czerwicka M."/>
            <person name="Jafra S."/>
        </authorList>
    </citation>
    <scope>NUCLEOTIDE SEQUENCE [LARGE SCALE GENOMIC DNA]</scope>
    <source>
        <strain evidence="2 3">CCUG 30717</strain>
    </source>
</reference>
<dbReference type="AlphaFoldDB" id="A0A256GKE7"/>
<protein>
    <submittedName>
        <fullName evidence="2">Uncharacterized protein</fullName>
    </submittedName>
</protein>
<feature type="transmembrane region" description="Helical" evidence="1">
    <location>
        <begin position="46"/>
        <end position="64"/>
    </location>
</feature>
<gene>
    <name evidence="2" type="ORF">CEV34_1848</name>
</gene>
<evidence type="ECO:0000313" key="3">
    <source>
        <dbReference type="Proteomes" id="UP000216188"/>
    </source>
</evidence>
<dbReference type="Proteomes" id="UP000216188">
    <property type="component" value="Unassembled WGS sequence"/>
</dbReference>
<organism evidence="2 3">
    <name type="scientific">Brucella pseudogrignonensis</name>
    <dbReference type="NCBI Taxonomy" id="419475"/>
    <lineage>
        <taxon>Bacteria</taxon>
        <taxon>Pseudomonadati</taxon>
        <taxon>Pseudomonadota</taxon>
        <taxon>Alphaproteobacteria</taxon>
        <taxon>Hyphomicrobiales</taxon>
        <taxon>Brucellaceae</taxon>
        <taxon>Brucella/Ochrobactrum group</taxon>
        <taxon>Brucella</taxon>
    </lineage>
</organism>
<keyword evidence="3" id="KW-1185">Reference proteome</keyword>
<evidence type="ECO:0000256" key="1">
    <source>
        <dbReference type="SAM" id="Phobius"/>
    </source>
</evidence>
<proteinExistence type="predicted"/>
<feature type="transmembrane region" description="Helical" evidence="1">
    <location>
        <begin position="6"/>
        <end position="25"/>
    </location>
</feature>
<accession>A0A256GKE7</accession>